<evidence type="ECO:0000313" key="4">
    <source>
        <dbReference type="Proteomes" id="UP000185696"/>
    </source>
</evidence>
<dbReference type="SMART" id="SM00867">
    <property type="entry name" value="YceI"/>
    <property type="match status" value="1"/>
</dbReference>
<dbReference type="RefSeq" id="WP_075131941.1">
    <property type="nucleotide sequence ID" value="NZ_MSIF01000002.1"/>
</dbReference>
<dbReference type="InterPro" id="IPR036761">
    <property type="entry name" value="TTHA0802/YceI-like_sf"/>
</dbReference>
<dbReference type="PANTHER" id="PTHR34406:SF1">
    <property type="entry name" value="PROTEIN YCEI"/>
    <property type="match status" value="1"/>
</dbReference>
<accession>A0A7Z0WRL3</accession>
<evidence type="ECO:0000313" key="3">
    <source>
        <dbReference type="EMBL" id="OLF13032.1"/>
    </source>
</evidence>
<reference evidence="3 4" key="1">
    <citation type="submission" date="2016-12" db="EMBL/GenBank/DDBJ databases">
        <title>The draft genome sequence of Actinophytocola xinjiangensis.</title>
        <authorList>
            <person name="Wang W."/>
            <person name="Yuan L."/>
        </authorList>
    </citation>
    <scope>NUCLEOTIDE SEQUENCE [LARGE SCALE GENOMIC DNA]</scope>
    <source>
        <strain evidence="3 4">CGMCC 4.4663</strain>
    </source>
</reference>
<organism evidence="3 4">
    <name type="scientific">Actinophytocola xinjiangensis</name>
    <dbReference type="NCBI Taxonomy" id="485602"/>
    <lineage>
        <taxon>Bacteria</taxon>
        <taxon>Bacillati</taxon>
        <taxon>Actinomycetota</taxon>
        <taxon>Actinomycetes</taxon>
        <taxon>Pseudonocardiales</taxon>
        <taxon>Pseudonocardiaceae</taxon>
    </lineage>
</organism>
<dbReference type="PANTHER" id="PTHR34406">
    <property type="entry name" value="PROTEIN YCEI"/>
    <property type="match status" value="1"/>
</dbReference>
<protein>
    <recommendedName>
        <fullName evidence="2">Lipid/polyisoprenoid-binding YceI-like domain-containing protein</fullName>
    </recommendedName>
</protein>
<dbReference type="AlphaFoldDB" id="A0A7Z0WRL3"/>
<dbReference type="EMBL" id="MSIF01000002">
    <property type="protein sequence ID" value="OLF13032.1"/>
    <property type="molecule type" value="Genomic_DNA"/>
</dbReference>
<feature type="domain" description="Lipid/polyisoprenoid-binding YceI-like" evidence="2">
    <location>
        <begin position="10"/>
        <end position="167"/>
    </location>
</feature>
<comment type="caution">
    <text evidence="3">The sequence shown here is derived from an EMBL/GenBank/DDBJ whole genome shotgun (WGS) entry which is preliminary data.</text>
</comment>
<dbReference type="SUPFAM" id="SSF101874">
    <property type="entry name" value="YceI-like"/>
    <property type="match status" value="1"/>
</dbReference>
<dbReference type="Pfam" id="PF04264">
    <property type="entry name" value="YceI"/>
    <property type="match status" value="1"/>
</dbReference>
<keyword evidence="4" id="KW-1185">Reference proteome</keyword>
<sequence length="168" mass="17914">MSTTTVEAGEYRVDAAASTISFTTRHMFGLGAVRGTFALREARVDVADDPARSSVRAVVDAGSVDTGIEARDRAVSSAVYLDAARHPDIVFVAGGAQGAGEDWVLRGQLTVRGVSAPLDLRVEQVRVDGSQVRVVATTVVDRFAFGITAARGMTGRRLRLRLEVVARR</sequence>
<evidence type="ECO:0000259" key="2">
    <source>
        <dbReference type="SMART" id="SM00867"/>
    </source>
</evidence>
<dbReference type="Gene3D" id="2.40.128.110">
    <property type="entry name" value="Lipid/polyisoprenoid-binding, YceI-like"/>
    <property type="match status" value="1"/>
</dbReference>
<proteinExistence type="inferred from homology"/>
<evidence type="ECO:0000256" key="1">
    <source>
        <dbReference type="ARBA" id="ARBA00008812"/>
    </source>
</evidence>
<dbReference type="Proteomes" id="UP000185696">
    <property type="component" value="Unassembled WGS sequence"/>
</dbReference>
<dbReference type="InterPro" id="IPR007372">
    <property type="entry name" value="Lipid/polyisoprenoid-bd_YceI"/>
</dbReference>
<name>A0A7Z0WRL3_9PSEU</name>
<gene>
    <name evidence="3" type="ORF">BLA60_07265</name>
</gene>
<comment type="similarity">
    <text evidence="1">Belongs to the UPF0312 family.</text>
</comment>